<dbReference type="PANTHER" id="PTHR48161">
    <property type="entry name" value="BNACNNG12870D PROTEIN"/>
    <property type="match status" value="1"/>
</dbReference>
<name>A0A2G2YKQ2_CAPAN</name>
<dbReference type="EMBL" id="AYRZ02000010">
    <property type="protein sequence ID" value="PHT70327.1"/>
    <property type="molecule type" value="Genomic_DNA"/>
</dbReference>
<dbReference type="AlphaFoldDB" id="A0A2G2YKQ2"/>
<organism evidence="2 3">
    <name type="scientific">Capsicum annuum</name>
    <name type="common">Capsicum pepper</name>
    <dbReference type="NCBI Taxonomy" id="4072"/>
    <lineage>
        <taxon>Eukaryota</taxon>
        <taxon>Viridiplantae</taxon>
        <taxon>Streptophyta</taxon>
        <taxon>Embryophyta</taxon>
        <taxon>Tracheophyta</taxon>
        <taxon>Spermatophyta</taxon>
        <taxon>Magnoliopsida</taxon>
        <taxon>eudicotyledons</taxon>
        <taxon>Gunneridae</taxon>
        <taxon>Pentapetalae</taxon>
        <taxon>asterids</taxon>
        <taxon>lamiids</taxon>
        <taxon>Solanales</taxon>
        <taxon>Solanaceae</taxon>
        <taxon>Solanoideae</taxon>
        <taxon>Capsiceae</taxon>
        <taxon>Capsicum</taxon>
    </lineage>
</organism>
<evidence type="ECO:0000313" key="2">
    <source>
        <dbReference type="EMBL" id="PHT70327.1"/>
    </source>
</evidence>
<feature type="region of interest" description="Disordered" evidence="1">
    <location>
        <begin position="93"/>
        <end position="122"/>
    </location>
</feature>
<gene>
    <name evidence="2" type="ORF">T459_25431</name>
</gene>
<dbReference type="Gramene" id="PHT70327">
    <property type="protein sequence ID" value="PHT70327"/>
    <property type="gene ID" value="T459_25431"/>
</dbReference>
<feature type="compositionally biased region" description="Polar residues" evidence="1">
    <location>
        <begin position="105"/>
        <end position="116"/>
    </location>
</feature>
<comment type="caution">
    <text evidence="2">The sequence shown here is derived from an EMBL/GenBank/DDBJ whole genome shotgun (WGS) entry which is preliminary data.</text>
</comment>
<protein>
    <submittedName>
        <fullName evidence="2">Uncharacterized protein</fullName>
    </submittedName>
</protein>
<dbReference type="PANTHER" id="PTHR48161:SF2">
    <property type="entry name" value="ORF122B PROTEIN"/>
    <property type="match status" value="1"/>
</dbReference>
<sequence>MGLTLYLGIERGNIVCHKSEARVGTLLRERCLASRAFRDEAFWQSQVNFGPPNPATDEKALWSKGKRVRCNTPSLPKVPKGWARCSRATTGERVPHWKGDRRRPSQGTSRPTSNTDETWESNPIGCQRIHSTCSLSDFIFIILEKRGRSTTEGHYYVGSTTSIGAFCDNMVFSSTLPFPDEISSGVYSGIGVNHIYREANSSADSIAGSSLSSLHVFHSELPPLTRECLRLDRKLGRNVGGFSAGRFDASLVALALADSRHTRKGAIFLK</sequence>
<proteinExistence type="predicted"/>
<keyword evidence="3" id="KW-1185">Reference proteome</keyword>
<accession>A0A2G2YKQ2</accession>
<reference evidence="2 3" key="2">
    <citation type="journal article" date="2017" name="Genome Biol.">
        <title>New reference genome sequences of hot pepper reveal the massive evolution of plant disease-resistance genes by retroduplication.</title>
        <authorList>
            <person name="Kim S."/>
            <person name="Park J."/>
            <person name="Yeom S.I."/>
            <person name="Kim Y.M."/>
            <person name="Seo E."/>
            <person name="Kim K.T."/>
            <person name="Kim M.S."/>
            <person name="Lee J.M."/>
            <person name="Cheong K."/>
            <person name="Shin H.S."/>
            <person name="Kim S.B."/>
            <person name="Han K."/>
            <person name="Lee J."/>
            <person name="Park M."/>
            <person name="Lee H.A."/>
            <person name="Lee H.Y."/>
            <person name="Lee Y."/>
            <person name="Oh S."/>
            <person name="Lee J.H."/>
            <person name="Choi E."/>
            <person name="Choi E."/>
            <person name="Lee S.E."/>
            <person name="Jeon J."/>
            <person name="Kim H."/>
            <person name="Choi G."/>
            <person name="Song H."/>
            <person name="Lee J."/>
            <person name="Lee S.C."/>
            <person name="Kwon J.K."/>
            <person name="Lee H.Y."/>
            <person name="Koo N."/>
            <person name="Hong Y."/>
            <person name="Kim R.W."/>
            <person name="Kang W.H."/>
            <person name="Huh J.H."/>
            <person name="Kang B.C."/>
            <person name="Yang T.J."/>
            <person name="Lee Y.H."/>
            <person name="Bennetzen J.L."/>
            <person name="Choi D."/>
        </authorList>
    </citation>
    <scope>NUCLEOTIDE SEQUENCE [LARGE SCALE GENOMIC DNA]</scope>
    <source>
        <strain evidence="3">cv. CM334</strain>
    </source>
</reference>
<evidence type="ECO:0000256" key="1">
    <source>
        <dbReference type="SAM" id="MobiDB-lite"/>
    </source>
</evidence>
<dbReference type="STRING" id="4072.A0A2G2YKQ2"/>
<dbReference type="Proteomes" id="UP000222542">
    <property type="component" value="Unassembled WGS sequence"/>
</dbReference>
<reference evidence="2 3" key="1">
    <citation type="journal article" date="2014" name="Nat. Genet.">
        <title>Genome sequence of the hot pepper provides insights into the evolution of pungency in Capsicum species.</title>
        <authorList>
            <person name="Kim S."/>
            <person name="Park M."/>
            <person name="Yeom S.I."/>
            <person name="Kim Y.M."/>
            <person name="Lee J.M."/>
            <person name="Lee H.A."/>
            <person name="Seo E."/>
            <person name="Choi J."/>
            <person name="Cheong K."/>
            <person name="Kim K.T."/>
            <person name="Jung K."/>
            <person name="Lee G.W."/>
            <person name="Oh S.K."/>
            <person name="Bae C."/>
            <person name="Kim S.B."/>
            <person name="Lee H.Y."/>
            <person name="Kim S.Y."/>
            <person name="Kim M.S."/>
            <person name="Kang B.C."/>
            <person name="Jo Y.D."/>
            <person name="Yang H.B."/>
            <person name="Jeong H.J."/>
            <person name="Kang W.H."/>
            <person name="Kwon J.K."/>
            <person name="Shin C."/>
            <person name="Lim J.Y."/>
            <person name="Park J.H."/>
            <person name="Huh J.H."/>
            <person name="Kim J.S."/>
            <person name="Kim B.D."/>
            <person name="Cohen O."/>
            <person name="Paran I."/>
            <person name="Suh M.C."/>
            <person name="Lee S.B."/>
            <person name="Kim Y.K."/>
            <person name="Shin Y."/>
            <person name="Noh S.J."/>
            <person name="Park J."/>
            <person name="Seo Y.S."/>
            <person name="Kwon S.Y."/>
            <person name="Kim H.A."/>
            <person name="Park J.M."/>
            <person name="Kim H.J."/>
            <person name="Choi S.B."/>
            <person name="Bosland P.W."/>
            <person name="Reeves G."/>
            <person name="Jo S.H."/>
            <person name="Lee B.W."/>
            <person name="Cho H.T."/>
            <person name="Choi H.S."/>
            <person name="Lee M.S."/>
            <person name="Yu Y."/>
            <person name="Do Choi Y."/>
            <person name="Park B.S."/>
            <person name="van Deynze A."/>
            <person name="Ashrafi H."/>
            <person name="Hill T."/>
            <person name="Kim W.T."/>
            <person name="Pai H.S."/>
            <person name="Ahn H.K."/>
            <person name="Yeam I."/>
            <person name="Giovannoni J.J."/>
            <person name="Rose J.K."/>
            <person name="Sorensen I."/>
            <person name="Lee S.J."/>
            <person name="Kim R.W."/>
            <person name="Choi I.Y."/>
            <person name="Choi B.S."/>
            <person name="Lim J.S."/>
            <person name="Lee Y.H."/>
            <person name="Choi D."/>
        </authorList>
    </citation>
    <scope>NUCLEOTIDE SEQUENCE [LARGE SCALE GENOMIC DNA]</scope>
    <source>
        <strain evidence="3">cv. CM334</strain>
    </source>
</reference>
<evidence type="ECO:0000313" key="3">
    <source>
        <dbReference type="Proteomes" id="UP000222542"/>
    </source>
</evidence>